<dbReference type="EMBL" id="FNQM01000004">
    <property type="protein sequence ID" value="SEA36724.1"/>
    <property type="molecule type" value="Genomic_DNA"/>
</dbReference>
<dbReference type="SMART" id="SM00849">
    <property type="entry name" value="Lactamase_B"/>
    <property type="match status" value="1"/>
</dbReference>
<gene>
    <name evidence="6" type="ORF">SAMN05444370_104279</name>
</gene>
<dbReference type="AlphaFoldDB" id="A0A1H4AM12"/>
<evidence type="ECO:0000256" key="4">
    <source>
        <dbReference type="ARBA" id="ARBA00022833"/>
    </source>
</evidence>
<dbReference type="OrthoDB" id="9773738at2"/>
<evidence type="ECO:0000313" key="6">
    <source>
        <dbReference type="EMBL" id="SEA36724.1"/>
    </source>
</evidence>
<dbReference type="InterPro" id="IPR051013">
    <property type="entry name" value="MBL_superfamily_lactonases"/>
</dbReference>
<dbReference type="STRING" id="89524.SAMN05444370_104279"/>
<dbReference type="CDD" id="cd07720">
    <property type="entry name" value="OPHC2-like_MBL-fold"/>
    <property type="match status" value="1"/>
</dbReference>
<dbReference type="GO" id="GO:0016787">
    <property type="term" value="F:hydrolase activity"/>
    <property type="evidence" value="ECO:0007669"/>
    <property type="project" value="UniProtKB-KW"/>
</dbReference>
<name>A0A1H4AM12_9RHOB</name>
<keyword evidence="2" id="KW-0479">Metal-binding</keyword>
<dbReference type="InterPro" id="IPR006311">
    <property type="entry name" value="TAT_signal"/>
</dbReference>
<dbReference type="SUPFAM" id="SSF56281">
    <property type="entry name" value="Metallo-hydrolase/oxidoreductase"/>
    <property type="match status" value="1"/>
</dbReference>
<evidence type="ECO:0000256" key="3">
    <source>
        <dbReference type="ARBA" id="ARBA00022801"/>
    </source>
</evidence>
<dbReference type="Pfam" id="PF00753">
    <property type="entry name" value="Lactamase_B"/>
    <property type="match status" value="1"/>
</dbReference>
<keyword evidence="3" id="KW-0378">Hydrolase</keyword>
<dbReference type="RefSeq" id="WP_093252348.1">
    <property type="nucleotide sequence ID" value="NZ_FNQM01000004.1"/>
</dbReference>
<protein>
    <submittedName>
        <fullName evidence="6">Glyoxylase, beta-lactamase superfamily II</fullName>
    </submittedName>
</protein>
<evidence type="ECO:0000256" key="1">
    <source>
        <dbReference type="ARBA" id="ARBA00007749"/>
    </source>
</evidence>
<keyword evidence="4" id="KW-0862">Zinc</keyword>
<dbReference type="PANTHER" id="PTHR42978">
    <property type="entry name" value="QUORUM-QUENCHING LACTONASE YTNP-RELATED-RELATED"/>
    <property type="match status" value="1"/>
</dbReference>
<organism evidence="6 7">
    <name type="scientific">Rubrimonas cliftonensis</name>
    <dbReference type="NCBI Taxonomy" id="89524"/>
    <lineage>
        <taxon>Bacteria</taxon>
        <taxon>Pseudomonadati</taxon>
        <taxon>Pseudomonadota</taxon>
        <taxon>Alphaproteobacteria</taxon>
        <taxon>Rhodobacterales</taxon>
        <taxon>Paracoccaceae</taxon>
        <taxon>Rubrimonas</taxon>
    </lineage>
</organism>
<proteinExistence type="inferred from homology"/>
<dbReference type="PROSITE" id="PS51318">
    <property type="entry name" value="TAT"/>
    <property type="match status" value="1"/>
</dbReference>
<evidence type="ECO:0000259" key="5">
    <source>
        <dbReference type="SMART" id="SM00849"/>
    </source>
</evidence>
<reference evidence="6 7" key="1">
    <citation type="submission" date="2016-10" db="EMBL/GenBank/DDBJ databases">
        <authorList>
            <person name="de Groot N.N."/>
        </authorList>
    </citation>
    <scope>NUCLEOTIDE SEQUENCE [LARGE SCALE GENOMIC DNA]</scope>
    <source>
        <strain evidence="6 7">DSM 15345</strain>
    </source>
</reference>
<dbReference type="InterPro" id="IPR036866">
    <property type="entry name" value="RibonucZ/Hydroxyglut_hydro"/>
</dbReference>
<dbReference type="Proteomes" id="UP000198703">
    <property type="component" value="Unassembled WGS sequence"/>
</dbReference>
<keyword evidence="7" id="KW-1185">Reference proteome</keyword>
<sequence>MTTRRDFLMAAGAMSLVPLGPLGAATQVAGVQRRGVGGATVTALLDGFIELDPASLNGADEQTRAALLARSFLANGPVKTAINAYVVETGGRTIIVDSGAGAAFGPTAGGFAAVLAAAGVDPAAVDAVMLTHLHPDHCNGLATGGAALFPNAEMVVHAADHAFWTDDANFAGAGEMAQNFAQMAQAAVAPYADRLTLAQDGHAVAPGLTLMHMPGHTPGHSGLMVSDGDATLLIWGDIVHVGPIQFARPEVTLPFDVDQPLAAGTRARVMDMVATDGLEIAGSHIVFPSFGRLTRDGQGYAFHPSRWDFTL</sequence>
<evidence type="ECO:0000313" key="7">
    <source>
        <dbReference type="Proteomes" id="UP000198703"/>
    </source>
</evidence>
<accession>A0A1H4AM12</accession>
<dbReference type="PANTHER" id="PTHR42978:SF6">
    <property type="entry name" value="QUORUM-QUENCHING LACTONASE YTNP-RELATED"/>
    <property type="match status" value="1"/>
</dbReference>
<feature type="domain" description="Metallo-beta-lactamase" evidence="5">
    <location>
        <begin position="81"/>
        <end position="284"/>
    </location>
</feature>
<dbReference type="Gene3D" id="3.60.15.10">
    <property type="entry name" value="Ribonuclease Z/Hydroxyacylglutathione hydrolase-like"/>
    <property type="match status" value="1"/>
</dbReference>
<evidence type="ECO:0000256" key="2">
    <source>
        <dbReference type="ARBA" id="ARBA00022723"/>
    </source>
</evidence>
<dbReference type="GO" id="GO:0046872">
    <property type="term" value="F:metal ion binding"/>
    <property type="evidence" value="ECO:0007669"/>
    <property type="project" value="UniProtKB-KW"/>
</dbReference>
<comment type="similarity">
    <text evidence="1">Belongs to the metallo-beta-lactamase superfamily.</text>
</comment>
<dbReference type="InterPro" id="IPR001279">
    <property type="entry name" value="Metallo-B-lactamas"/>
</dbReference>